<dbReference type="KEGG" id="ege:EM595_3416"/>
<dbReference type="OrthoDB" id="9772407at2"/>
<reference evidence="4" key="1">
    <citation type="submission" date="2015-11" db="EMBL/GenBank/DDBJ databases">
        <authorList>
            <person name="Blom J."/>
        </authorList>
    </citation>
    <scope>NUCLEOTIDE SEQUENCE [LARGE SCALE GENOMIC DNA]</scope>
</reference>
<dbReference type="CDD" id="cd19091">
    <property type="entry name" value="AKR_PsAKR"/>
    <property type="match status" value="1"/>
</dbReference>
<dbReference type="AlphaFoldDB" id="A0A0U5L6X1"/>
<dbReference type="Gene3D" id="3.20.20.100">
    <property type="entry name" value="NADP-dependent oxidoreductase domain"/>
    <property type="match status" value="1"/>
</dbReference>
<evidence type="ECO:0000256" key="1">
    <source>
        <dbReference type="ARBA" id="ARBA00023002"/>
    </source>
</evidence>
<keyword evidence="4" id="KW-1185">Reference proteome</keyword>
<dbReference type="RefSeq" id="WP_067434867.1">
    <property type="nucleotide sequence ID" value="NZ_CP072598.1"/>
</dbReference>
<dbReference type="PATRIC" id="fig|1619313.3.peg.3544"/>
<dbReference type="InterPro" id="IPR020471">
    <property type="entry name" value="AKR"/>
</dbReference>
<protein>
    <recommendedName>
        <fullName evidence="2">NADP-dependent oxidoreductase domain-containing protein</fullName>
    </recommendedName>
</protein>
<evidence type="ECO:0000259" key="2">
    <source>
        <dbReference type="Pfam" id="PF00248"/>
    </source>
</evidence>
<gene>
    <name evidence="3" type="ORF">EM595_3416</name>
</gene>
<dbReference type="EMBL" id="LN907827">
    <property type="protein sequence ID" value="CUU25647.1"/>
    <property type="molecule type" value="Genomic_DNA"/>
</dbReference>
<dbReference type="SUPFAM" id="SSF51430">
    <property type="entry name" value="NAD(P)-linked oxidoreductase"/>
    <property type="match status" value="1"/>
</dbReference>
<accession>A0A0U5L6X1</accession>
<organism evidence="3 4">
    <name type="scientific">Duffyella gerundensis</name>
    <dbReference type="NCBI Taxonomy" id="1619313"/>
    <lineage>
        <taxon>Bacteria</taxon>
        <taxon>Pseudomonadati</taxon>
        <taxon>Pseudomonadota</taxon>
        <taxon>Gammaproteobacteria</taxon>
        <taxon>Enterobacterales</taxon>
        <taxon>Erwiniaceae</taxon>
        <taxon>Duffyella</taxon>
    </lineage>
</organism>
<dbReference type="Proteomes" id="UP000059419">
    <property type="component" value="Chromosome 1"/>
</dbReference>
<keyword evidence="1" id="KW-0560">Oxidoreductase</keyword>
<dbReference type="InterPro" id="IPR023210">
    <property type="entry name" value="NADP_OxRdtase_dom"/>
</dbReference>
<name>A0A0U5L6X1_9GAMM</name>
<dbReference type="InterPro" id="IPR036812">
    <property type="entry name" value="NAD(P)_OxRdtase_dom_sf"/>
</dbReference>
<dbReference type="GeneID" id="84611606"/>
<dbReference type="PANTHER" id="PTHR43364">
    <property type="entry name" value="NADH-SPECIFIC METHYLGLYOXAL REDUCTASE-RELATED"/>
    <property type="match status" value="1"/>
</dbReference>
<dbReference type="PRINTS" id="PR00069">
    <property type="entry name" value="ALDKETRDTASE"/>
</dbReference>
<dbReference type="GO" id="GO:0005829">
    <property type="term" value="C:cytosol"/>
    <property type="evidence" value="ECO:0007669"/>
    <property type="project" value="UniProtKB-ARBA"/>
</dbReference>
<dbReference type="GO" id="GO:0016491">
    <property type="term" value="F:oxidoreductase activity"/>
    <property type="evidence" value="ECO:0007669"/>
    <property type="project" value="UniProtKB-KW"/>
</dbReference>
<sequence length="361" mass="40198">MKYRKLGHSGLMISELTLGTVPFGGKAGFEKTGNVDAKQARRFLDIALEHGVNAVDTADLYSHGGAEEVLSDALAVHRDKLILTSKARSPMSDDPNDSGASRFHLIKSCENSLRRLKTDHIDLYQIHNWDGVTSPEETLRALEDLVKSGKIRYFGTSNYTAWQMMKTLGCAEVNQLMKPVSQQIYYTPESREAEYELLPMAIDQNIGTLIWGPMGEGLLTGTVRRGQKTPATSRQGNGWPEPYVHDMEHAWDVIDVLSAVAEEANATTAQVCLAWLLTRPGISSLIIGSRTEAHLQEDLAAASLTLSPAQLARIEQATRPAPQYPYWHRFTSGMDRIDPAEQPFLDEYRQTLDNRTDLDQK</sequence>
<dbReference type="FunFam" id="3.20.20.100:FF:000004">
    <property type="entry name" value="Oxidoreductase, aldo/keto reductase"/>
    <property type="match status" value="1"/>
</dbReference>
<feature type="domain" description="NADP-dependent oxidoreductase" evidence="2">
    <location>
        <begin position="16"/>
        <end position="317"/>
    </location>
</feature>
<dbReference type="STRING" id="1619313.EM595_3416"/>
<dbReference type="InterPro" id="IPR050523">
    <property type="entry name" value="AKR_Detox_Biosynth"/>
</dbReference>
<proteinExistence type="predicted"/>
<evidence type="ECO:0000313" key="4">
    <source>
        <dbReference type="Proteomes" id="UP000059419"/>
    </source>
</evidence>
<dbReference type="PANTHER" id="PTHR43364:SF18">
    <property type="entry name" value="OXIDOREDUCTASE"/>
    <property type="match status" value="1"/>
</dbReference>
<evidence type="ECO:0000313" key="3">
    <source>
        <dbReference type="EMBL" id="CUU25647.1"/>
    </source>
</evidence>
<dbReference type="Pfam" id="PF00248">
    <property type="entry name" value="Aldo_ket_red"/>
    <property type="match status" value="1"/>
</dbReference>